<dbReference type="RefSeq" id="WP_381430066.1">
    <property type="nucleotide sequence ID" value="NZ_JBHSNO010000001.1"/>
</dbReference>
<proteinExistence type="predicted"/>
<keyword evidence="5" id="KW-0804">Transcription</keyword>
<dbReference type="SUPFAM" id="SSF159800">
    <property type="entry name" value="PrpR receptor domain-like"/>
    <property type="match status" value="1"/>
</dbReference>
<dbReference type="InterPro" id="IPR003593">
    <property type="entry name" value="AAA+_ATPase"/>
</dbReference>
<dbReference type="Proteomes" id="UP001596109">
    <property type="component" value="Unassembled WGS sequence"/>
</dbReference>
<dbReference type="Gene3D" id="3.30.450.20">
    <property type="entry name" value="PAS domain"/>
    <property type="match status" value="1"/>
</dbReference>
<name>A0ABW0TEG3_9BACL</name>
<dbReference type="Pfam" id="PF06506">
    <property type="entry name" value="PrpR_N"/>
    <property type="match status" value="1"/>
</dbReference>
<dbReference type="PROSITE" id="PS50112">
    <property type="entry name" value="PAS"/>
    <property type="match status" value="1"/>
</dbReference>
<dbReference type="InterPro" id="IPR002197">
    <property type="entry name" value="HTH_Fis"/>
</dbReference>
<dbReference type="PROSITE" id="PS00675">
    <property type="entry name" value="SIGMA54_INTERACT_1"/>
    <property type="match status" value="1"/>
</dbReference>
<dbReference type="InterPro" id="IPR025943">
    <property type="entry name" value="Sigma_54_int_dom_ATP-bd_2"/>
</dbReference>
<feature type="domain" description="PAS" evidence="7">
    <location>
        <begin position="181"/>
        <end position="235"/>
    </location>
</feature>
<keyword evidence="4" id="KW-0238">DNA-binding</keyword>
<sequence>MGIKDLIIEEGTLHAGRQIAERWEREGIVDTLVVRGPTATLVEAAIKRIPVIRIDIPYFDFLEAFYRARKIGNRIAVILVGADQSPNEMQYLGQIAGVEITPLTYANRFGYMRQLLRARQQGYDTIVSIGPPIIEMARQLNMHGVLVETRPETLRKGLRNAMNLLQHSEKEKQKAMRKQEIASRSQTILDLSSDGVISVDREGTILVINHAAERILGVKAANVIGRNRLEFAEHPALGILLSDQIELRAELLKLEGKDLVVNRSILESKSMVITFQVARHIQVLEEKIRVQLHNKGLVARYKFADLVGQNPSFQQAKDRGAQFAQTDFTVLITGESGTGKELFAHAIHRASKRATGPFVAINCAALPDNLLESELFGYEEGAFTGARKGGKQGLFELAHNGTIFLDEIGELSVMLQARLLRVLQNREVMRVGGDRLIPVDVRVVSATNRELKQAIAQGDFREDLYYRLNVLDLKIPSLRERREDIPLLARRFLGEVSRTQGFSANLPESSLQSLKKYDWPGNVRELENFVQKCVVLTQGVSNPEEVVNELIQELLLGRQQNGKSMQDNSLIIEVGTLEEMEQQIIKQLDLTSGLDRVQLSKYLGISRSTLWKKLKDGQLT</sequence>
<dbReference type="Gene3D" id="3.40.50.300">
    <property type="entry name" value="P-loop containing nucleotide triphosphate hydrolases"/>
    <property type="match status" value="1"/>
</dbReference>
<dbReference type="PROSITE" id="PS00676">
    <property type="entry name" value="SIGMA54_INTERACT_2"/>
    <property type="match status" value="1"/>
</dbReference>
<dbReference type="InterPro" id="IPR025662">
    <property type="entry name" value="Sigma_54_int_dom_ATP-bd_1"/>
</dbReference>
<dbReference type="PROSITE" id="PS00688">
    <property type="entry name" value="SIGMA54_INTERACT_3"/>
    <property type="match status" value="1"/>
</dbReference>
<evidence type="ECO:0000256" key="2">
    <source>
        <dbReference type="ARBA" id="ARBA00022840"/>
    </source>
</evidence>
<evidence type="ECO:0000256" key="5">
    <source>
        <dbReference type="ARBA" id="ARBA00023163"/>
    </source>
</evidence>
<reference evidence="9" key="1">
    <citation type="journal article" date="2019" name="Int. J. Syst. Evol. Microbiol.">
        <title>The Global Catalogue of Microorganisms (GCM) 10K type strain sequencing project: providing services to taxonomists for standard genome sequencing and annotation.</title>
        <authorList>
            <consortium name="The Broad Institute Genomics Platform"/>
            <consortium name="The Broad Institute Genome Sequencing Center for Infectious Disease"/>
            <person name="Wu L."/>
            <person name="Ma J."/>
        </authorList>
    </citation>
    <scope>NUCLEOTIDE SEQUENCE [LARGE SCALE GENOMIC DNA]</scope>
    <source>
        <strain evidence="9">CGMCC 4.1434</strain>
    </source>
</reference>
<keyword evidence="3" id="KW-0805">Transcription regulation</keyword>
<dbReference type="PANTHER" id="PTHR32071">
    <property type="entry name" value="TRANSCRIPTIONAL REGULATORY PROTEIN"/>
    <property type="match status" value="1"/>
</dbReference>
<dbReference type="InterPro" id="IPR013767">
    <property type="entry name" value="PAS_fold"/>
</dbReference>
<evidence type="ECO:0000256" key="4">
    <source>
        <dbReference type="ARBA" id="ARBA00023125"/>
    </source>
</evidence>
<dbReference type="SUPFAM" id="SSF52540">
    <property type="entry name" value="P-loop containing nucleoside triphosphate hydrolases"/>
    <property type="match status" value="1"/>
</dbReference>
<dbReference type="CDD" id="cd00130">
    <property type="entry name" value="PAS"/>
    <property type="match status" value="1"/>
</dbReference>
<evidence type="ECO:0000259" key="7">
    <source>
        <dbReference type="PROSITE" id="PS50112"/>
    </source>
</evidence>
<dbReference type="Gene3D" id="1.10.10.60">
    <property type="entry name" value="Homeodomain-like"/>
    <property type="match status" value="1"/>
</dbReference>
<gene>
    <name evidence="8" type="ORF">ACFPRA_02155</name>
</gene>
<keyword evidence="1" id="KW-0547">Nucleotide-binding</keyword>
<protein>
    <submittedName>
        <fullName evidence="8">Sigma 54-interacting transcriptional regulator</fullName>
    </submittedName>
</protein>
<dbReference type="InterPro" id="IPR009057">
    <property type="entry name" value="Homeodomain-like_sf"/>
</dbReference>
<evidence type="ECO:0000313" key="8">
    <source>
        <dbReference type="EMBL" id="MFC5587712.1"/>
    </source>
</evidence>
<dbReference type="Gene3D" id="3.40.50.2300">
    <property type="match status" value="1"/>
</dbReference>
<dbReference type="SMART" id="SM00091">
    <property type="entry name" value="PAS"/>
    <property type="match status" value="1"/>
</dbReference>
<organism evidence="8 9">
    <name type="scientific">Sporosarcina soli</name>
    <dbReference type="NCBI Taxonomy" id="334736"/>
    <lineage>
        <taxon>Bacteria</taxon>
        <taxon>Bacillati</taxon>
        <taxon>Bacillota</taxon>
        <taxon>Bacilli</taxon>
        <taxon>Bacillales</taxon>
        <taxon>Caryophanaceae</taxon>
        <taxon>Sporosarcina</taxon>
    </lineage>
</organism>
<dbReference type="Gene3D" id="3.40.50.10660">
    <property type="entry name" value="PrpR receptor domain-like"/>
    <property type="match status" value="1"/>
</dbReference>
<dbReference type="Gene3D" id="1.10.8.60">
    <property type="match status" value="1"/>
</dbReference>
<dbReference type="EMBL" id="JBHSNO010000001">
    <property type="protein sequence ID" value="MFC5587712.1"/>
    <property type="molecule type" value="Genomic_DNA"/>
</dbReference>
<feature type="domain" description="Sigma-54 factor interaction" evidence="6">
    <location>
        <begin position="306"/>
        <end position="535"/>
    </location>
</feature>
<dbReference type="InterPro" id="IPR010524">
    <property type="entry name" value="Sig_transdc_resp-reg_PrpR_N"/>
</dbReference>
<dbReference type="InterPro" id="IPR000014">
    <property type="entry name" value="PAS"/>
</dbReference>
<keyword evidence="2" id="KW-0067">ATP-binding</keyword>
<keyword evidence="9" id="KW-1185">Reference proteome</keyword>
<dbReference type="InterPro" id="IPR025944">
    <property type="entry name" value="Sigma_54_int_dom_CS"/>
</dbReference>
<evidence type="ECO:0000259" key="6">
    <source>
        <dbReference type="PROSITE" id="PS50045"/>
    </source>
</evidence>
<dbReference type="SUPFAM" id="SSF46689">
    <property type="entry name" value="Homeodomain-like"/>
    <property type="match status" value="1"/>
</dbReference>
<dbReference type="InterPro" id="IPR002078">
    <property type="entry name" value="Sigma_54_int"/>
</dbReference>
<dbReference type="InterPro" id="IPR035965">
    <property type="entry name" value="PAS-like_dom_sf"/>
</dbReference>
<dbReference type="Pfam" id="PF00158">
    <property type="entry name" value="Sigma54_activat"/>
    <property type="match status" value="1"/>
</dbReference>
<accession>A0ABW0TEG3</accession>
<dbReference type="PANTHER" id="PTHR32071:SF57">
    <property type="entry name" value="C4-DICARBOXYLATE TRANSPORT TRANSCRIPTIONAL REGULATORY PROTEIN DCTD"/>
    <property type="match status" value="1"/>
</dbReference>
<evidence type="ECO:0000256" key="1">
    <source>
        <dbReference type="ARBA" id="ARBA00022741"/>
    </source>
</evidence>
<dbReference type="Pfam" id="PF02954">
    <property type="entry name" value="HTH_8"/>
    <property type="match status" value="1"/>
</dbReference>
<evidence type="ECO:0000256" key="3">
    <source>
        <dbReference type="ARBA" id="ARBA00023015"/>
    </source>
</evidence>
<dbReference type="Pfam" id="PF00989">
    <property type="entry name" value="PAS"/>
    <property type="match status" value="1"/>
</dbReference>
<dbReference type="PROSITE" id="PS50045">
    <property type="entry name" value="SIGMA54_INTERACT_4"/>
    <property type="match status" value="1"/>
</dbReference>
<dbReference type="SUPFAM" id="SSF55785">
    <property type="entry name" value="PYP-like sensor domain (PAS domain)"/>
    <property type="match status" value="1"/>
</dbReference>
<dbReference type="InterPro" id="IPR027417">
    <property type="entry name" value="P-loop_NTPase"/>
</dbReference>
<comment type="caution">
    <text evidence="8">The sequence shown here is derived from an EMBL/GenBank/DDBJ whole genome shotgun (WGS) entry which is preliminary data.</text>
</comment>
<dbReference type="InterPro" id="IPR058031">
    <property type="entry name" value="AAA_lid_NorR"/>
</dbReference>
<dbReference type="CDD" id="cd00009">
    <property type="entry name" value="AAA"/>
    <property type="match status" value="1"/>
</dbReference>
<dbReference type="NCBIfam" id="TIGR00229">
    <property type="entry name" value="sensory_box"/>
    <property type="match status" value="1"/>
</dbReference>
<evidence type="ECO:0000313" key="9">
    <source>
        <dbReference type="Proteomes" id="UP001596109"/>
    </source>
</evidence>
<dbReference type="Pfam" id="PF25601">
    <property type="entry name" value="AAA_lid_14"/>
    <property type="match status" value="1"/>
</dbReference>
<dbReference type="SMART" id="SM00382">
    <property type="entry name" value="AAA"/>
    <property type="match status" value="1"/>
</dbReference>